<protein>
    <recommendedName>
        <fullName evidence="3">DUF72 domain-containing protein</fullName>
    </recommendedName>
</protein>
<dbReference type="Gene3D" id="3.20.20.410">
    <property type="entry name" value="Protein of unknown function UPF0759"/>
    <property type="match status" value="1"/>
</dbReference>
<dbReference type="InterPro" id="IPR036520">
    <property type="entry name" value="UPF0759_sf"/>
</dbReference>
<dbReference type="PATRIC" id="fig|861299.3.peg.5021"/>
<reference evidence="1 2" key="1">
    <citation type="journal article" date="2014" name="Genome Announc.">
        <title>Genome Sequence and Methylome of Soil Bacterium Gemmatirosa kalamazoonensis KBS708T, a Member of the Rarely Cultivated Gemmatimonadetes Phylum.</title>
        <authorList>
            <person name="Debruyn J.M."/>
            <person name="Radosevich M."/>
            <person name="Wommack K.E."/>
            <person name="Polson S.W."/>
            <person name="Hauser L.J."/>
            <person name="Fawaz M.N."/>
            <person name="Korlach J."/>
            <person name="Tsai Y.C."/>
        </authorList>
    </citation>
    <scope>NUCLEOTIDE SEQUENCE [LARGE SCALE GENOMIC DNA]</scope>
    <source>
        <strain evidence="1 2">KBS708</strain>
        <plasmid evidence="2">Plasmid 1</plasmid>
    </source>
</reference>
<organism evidence="1 2">
    <name type="scientific">Gemmatirosa kalamazoonensis</name>
    <dbReference type="NCBI Taxonomy" id="861299"/>
    <lineage>
        <taxon>Bacteria</taxon>
        <taxon>Pseudomonadati</taxon>
        <taxon>Gemmatimonadota</taxon>
        <taxon>Gemmatimonadia</taxon>
        <taxon>Gemmatimonadales</taxon>
        <taxon>Gemmatimonadaceae</taxon>
        <taxon>Gemmatirosa</taxon>
    </lineage>
</organism>
<dbReference type="Pfam" id="PF01904">
    <property type="entry name" value="DUF72"/>
    <property type="match status" value="1"/>
</dbReference>
<keyword evidence="2" id="KW-1185">Reference proteome</keyword>
<dbReference type="OrthoDB" id="9780310at2"/>
<evidence type="ECO:0000313" key="2">
    <source>
        <dbReference type="Proteomes" id="UP000019151"/>
    </source>
</evidence>
<dbReference type="AlphaFoldDB" id="W0RP31"/>
<dbReference type="HOGENOM" id="CLU_046519_0_1_0"/>
<keyword evidence="1" id="KW-0614">Plasmid</keyword>
<name>W0RP31_9BACT</name>
<dbReference type="EMBL" id="CP007129">
    <property type="protein sequence ID" value="AHG92501.1"/>
    <property type="molecule type" value="Genomic_DNA"/>
</dbReference>
<dbReference type="KEGG" id="gba:J421_4966"/>
<proteinExistence type="predicted"/>
<geneLocation type="plasmid" evidence="1 2">
    <name>1</name>
</geneLocation>
<dbReference type="Proteomes" id="UP000019151">
    <property type="component" value="Plasmid 1"/>
</dbReference>
<dbReference type="PANTHER" id="PTHR30348">
    <property type="entry name" value="UNCHARACTERIZED PROTEIN YECE"/>
    <property type="match status" value="1"/>
</dbReference>
<dbReference type="FunCoup" id="W0RP31">
    <property type="interactions" value="16"/>
</dbReference>
<dbReference type="SUPFAM" id="SSF117396">
    <property type="entry name" value="TM1631-like"/>
    <property type="match status" value="1"/>
</dbReference>
<evidence type="ECO:0008006" key="3">
    <source>
        <dbReference type="Google" id="ProtNLM"/>
    </source>
</evidence>
<sequence length="341" mass="37890">MTRAEEDDGVDAAHDPGFDVARQRAEAVSGARPHAVIVNAGEGRTIRVGTAGWTDPTLTAPGVFYPSDATTPEARLRYYASRFPTVEIDAPYYALPTPRNGELWAARTPDDFVFDVKAFALMTGHPTEVARFPKTIRDALPKDLAARTRVYAKDLPGEIVDEVWSTFRLALQPLVDAGKMGAVLLQYPRWHMPNALGRDEILDARARLPDVQLAVEFRNRRWLAPTVADRVFRFLADHDMAYVVVDEPQGLASSVPPVTAVTSSELAIVRMHGRRGDQWERRGASVADKYRYLYDAEQLAEWAPRIAEVAAQAKQTRVVFNNCYGNYGTTNALEMTAMLAE</sequence>
<gene>
    <name evidence="1" type="ORF">J421_4966</name>
</gene>
<dbReference type="RefSeq" id="WP_025413840.1">
    <property type="nucleotide sequence ID" value="NZ_CP007129.1"/>
</dbReference>
<accession>W0RP31</accession>
<dbReference type="InParanoid" id="W0RP31"/>
<dbReference type="PANTHER" id="PTHR30348:SF13">
    <property type="entry name" value="UPF0759 PROTEIN YUNF"/>
    <property type="match status" value="1"/>
</dbReference>
<evidence type="ECO:0000313" key="1">
    <source>
        <dbReference type="EMBL" id="AHG92501.1"/>
    </source>
</evidence>
<dbReference type="InterPro" id="IPR002763">
    <property type="entry name" value="DUF72"/>
</dbReference>